<gene>
    <name evidence="1" type="primary">BnaC08g11700D</name>
    <name evidence="1" type="ORF">GSBRNA2T00000974001</name>
</gene>
<dbReference type="Gramene" id="CDY08940">
    <property type="protein sequence ID" value="CDY08940"/>
    <property type="gene ID" value="GSBRNA2T00000974001"/>
</dbReference>
<dbReference type="Proteomes" id="UP000028999">
    <property type="component" value="Unassembled WGS sequence"/>
</dbReference>
<dbReference type="PaxDb" id="3708-A0A078F338"/>
<organism evidence="1 2">
    <name type="scientific">Brassica napus</name>
    <name type="common">Rape</name>
    <dbReference type="NCBI Taxonomy" id="3708"/>
    <lineage>
        <taxon>Eukaryota</taxon>
        <taxon>Viridiplantae</taxon>
        <taxon>Streptophyta</taxon>
        <taxon>Embryophyta</taxon>
        <taxon>Tracheophyta</taxon>
        <taxon>Spermatophyta</taxon>
        <taxon>Magnoliopsida</taxon>
        <taxon>eudicotyledons</taxon>
        <taxon>Gunneridae</taxon>
        <taxon>Pentapetalae</taxon>
        <taxon>rosids</taxon>
        <taxon>malvids</taxon>
        <taxon>Brassicales</taxon>
        <taxon>Brassicaceae</taxon>
        <taxon>Brassiceae</taxon>
        <taxon>Brassica</taxon>
    </lineage>
</organism>
<sequence length="65" mass="7495">MLTNILYQNKNYTDHLTTFLGNFCSCKDPVEPLTLDEIAADRCQAPEEKELIYKIIVLNLQATEF</sequence>
<protein>
    <submittedName>
        <fullName evidence="1">BnaC08g11700D protein</fullName>
    </submittedName>
</protein>
<dbReference type="AlphaFoldDB" id="A0A078F338"/>
<dbReference type="STRING" id="3708.A0A078F338"/>
<evidence type="ECO:0000313" key="2">
    <source>
        <dbReference type="Proteomes" id="UP000028999"/>
    </source>
</evidence>
<accession>A0A078F338</accession>
<dbReference type="SMR" id="A0A078F338"/>
<keyword evidence="2" id="KW-1185">Reference proteome</keyword>
<evidence type="ECO:0000313" key="1">
    <source>
        <dbReference type="EMBL" id="CDY08940.1"/>
    </source>
</evidence>
<dbReference type="EMBL" id="LK031990">
    <property type="protein sequence ID" value="CDY08940.1"/>
    <property type="molecule type" value="Genomic_DNA"/>
</dbReference>
<reference evidence="1 2" key="1">
    <citation type="journal article" date="2014" name="Science">
        <title>Plant genetics. Early allopolyploid evolution in the post-Neolithic Brassica napus oilseed genome.</title>
        <authorList>
            <person name="Chalhoub B."/>
            <person name="Denoeud F."/>
            <person name="Liu S."/>
            <person name="Parkin I.A."/>
            <person name="Tang H."/>
            <person name="Wang X."/>
            <person name="Chiquet J."/>
            <person name="Belcram H."/>
            <person name="Tong C."/>
            <person name="Samans B."/>
            <person name="Correa M."/>
            <person name="Da Silva C."/>
            <person name="Just J."/>
            <person name="Falentin C."/>
            <person name="Koh C.S."/>
            <person name="Le Clainche I."/>
            <person name="Bernard M."/>
            <person name="Bento P."/>
            <person name="Noel B."/>
            <person name="Labadie K."/>
            <person name="Alberti A."/>
            <person name="Charles M."/>
            <person name="Arnaud D."/>
            <person name="Guo H."/>
            <person name="Daviaud C."/>
            <person name="Alamery S."/>
            <person name="Jabbari K."/>
            <person name="Zhao M."/>
            <person name="Edger P.P."/>
            <person name="Chelaifa H."/>
            <person name="Tack D."/>
            <person name="Lassalle G."/>
            <person name="Mestiri I."/>
            <person name="Schnel N."/>
            <person name="Le Paslier M.C."/>
            <person name="Fan G."/>
            <person name="Renault V."/>
            <person name="Bayer P.E."/>
            <person name="Golicz A.A."/>
            <person name="Manoli S."/>
            <person name="Lee T.H."/>
            <person name="Thi V.H."/>
            <person name="Chalabi S."/>
            <person name="Hu Q."/>
            <person name="Fan C."/>
            <person name="Tollenaere R."/>
            <person name="Lu Y."/>
            <person name="Battail C."/>
            <person name="Shen J."/>
            <person name="Sidebottom C.H."/>
            <person name="Wang X."/>
            <person name="Canaguier A."/>
            <person name="Chauveau A."/>
            <person name="Berard A."/>
            <person name="Deniot G."/>
            <person name="Guan M."/>
            <person name="Liu Z."/>
            <person name="Sun F."/>
            <person name="Lim Y.P."/>
            <person name="Lyons E."/>
            <person name="Town C.D."/>
            <person name="Bancroft I."/>
            <person name="Wang X."/>
            <person name="Meng J."/>
            <person name="Ma J."/>
            <person name="Pires J.C."/>
            <person name="King G.J."/>
            <person name="Brunel D."/>
            <person name="Delourme R."/>
            <person name="Renard M."/>
            <person name="Aury J.M."/>
            <person name="Adams K.L."/>
            <person name="Batley J."/>
            <person name="Snowdon R.J."/>
            <person name="Tost J."/>
            <person name="Edwards D."/>
            <person name="Zhou Y."/>
            <person name="Hua W."/>
            <person name="Sharpe A.G."/>
            <person name="Paterson A.H."/>
            <person name="Guan C."/>
            <person name="Wincker P."/>
        </authorList>
    </citation>
    <scope>NUCLEOTIDE SEQUENCE [LARGE SCALE GENOMIC DNA]</scope>
    <source>
        <strain evidence="2">cv. Darmor-bzh</strain>
    </source>
</reference>
<proteinExistence type="predicted"/>
<name>A0A078F338_BRANA</name>